<dbReference type="GO" id="GO:0016757">
    <property type="term" value="F:glycosyltransferase activity"/>
    <property type="evidence" value="ECO:0007669"/>
    <property type="project" value="UniProtKB-KW"/>
</dbReference>
<dbReference type="GO" id="GO:0005789">
    <property type="term" value="C:endoplasmic reticulum membrane"/>
    <property type="evidence" value="ECO:0007669"/>
    <property type="project" value="UniProtKB-SubCell"/>
</dbReference>
<dbReference type="Pfam" id="PF08285">
    <property type="entry name" value="DPM3"/>
    <property type="match status" value="1"/>
</dbReference>
<dbReference type="PANTHER" id="PTHR16433">
    <property type="entry name" value="DOLICHOL-PHOSPHATE MANNOSYLTRANSFERASE SUBUNIT 3"/>
    <property type="match status" value="1"/>
</dbReference>
<evidence type="ECO:0000256" key="6">
    <source>
        <dbReference type="ARBA" id="ARBA00023136"/>
    </source>
</evidence>
<protein>
    <recommendedName>
        <fullName evidence="7">Dolichol-phosphate mannosyltransferase subunit 3</fullName>
    </recommendedName>
</protein>
<dbReference type="UniPathway" id="UPA00378"/>
<evidence type="ECO:0000256" key="5">
    <source>
        <dbReference type="ARBA" id="ARBA00022989"/>
    </source>
</evidence>
<keyword evidence="4 7" id="KW-0256">Endoplasmic reticulum</keyword>
<reference evidence="8 9" key="2">
    <citation type="journal article" date="2015" name="Eukaryot. Cell">
        <title>Asexual propagation of a virulent clone complex in a human and feline outbreak of sporotrichosis.</title>
        <authorList>
            <person name="Teixeira Mde M."/>
            <person name="Rodrigues A.M."/>
            <person name="Tsui C.K."/>
            <person name="de Almeida L.G."/>
            <person name="Van Diepeningen A.D."/>
            <person name="van den Ende B.G."/>
            <person name="Fernandes G.F."/>
            <person name="Kano R."/>
            <person name="Hamelin R.C."/>
            <person name="Lopes-Bezerra L.M."/>
            <person name="Vasconcelos A.T."/>
            <person name="de Hoog S."/>
            <person name="de Camargo Z.P."/>
            <person name="Felipe M.S."/>
        </authorList>
    </citation>
    <scope>NUCLEOTIDE SEQUENCE [LARGE SCALE GENOMIC DNA]</scope>
    <source>
        <strain evidence="8 9">1099-18</strain>
    </source>
</reference>
<feature type="transmembrane region" description="Helical" evidence="7">
    <location>
        <begin position="7"/>
        <end position="30"/>
    </location>
</feature>
<keyword evidence="6 7" id="KW-0472">Membrane</keyword>
<comment type="similarity">
    <text evidence="2 7">Belongs to the DPM3 family.</text>
</comment>
<dbReference type="OrthoDB" id="2014333at2759"/>
<feature type="transmembrane region" description="Helical" evidence="7">
    <location>
        <begin position="36"/>
        <end position="54"/>
    </location>
</feature>
<evidence type="ECO:0000256" key="1">
    <source>
        <dbReference type="ARBA" id="ARBA00004477"/>
    </source>
</evidence>
<dbReference type="AlphaFoldDB" id="A0A0F2MDK9"/>
<comment type="pathway">
    <text evidence="7">Protein modification; protein glycosylation.</text>
</comment>
<comment type="function">
    <text evidence="7">Stabilizer subunit of the dolichol-phosphate mannose (DPM) synthase complex; tethers catalytic subunit to the ER.</text>
</comment>
<name>A0A0F2MDK9_SPOSC</name>
<dbReference type="EMBL" id="AXCR01000006">
    <property type="protein sequence ID" value="KJR86231.1"/>
    <property type="molecule type" value="Genomic_DNA"/>
</dbReference>
<evidence type="ECO:0000256" key="2">
    <source>
        <dbReference type="ARBA" id="ARBA00010430"/>
    </source>
</evidence>
<dbReference type="RefSeq" id="XP_016588907.1">
    <property type="nucleotide sequence ID" value="XM_016729679.1"/>
</dbReference>
<gene>
    <name evidence="8" type="ORF">SPSK_02816</name>
</gene>
<keyword evidence="5 7" id="KW-1133">Transmembrane helix</keyword>
<evidence type="ECO:0000256" key="7">
    <source>
        <dbReference type="RuleBase" id="RU365085"/>
    </source>
</evidence>
<comment type="caution">
    <text evidence="8">The sequence shown here is derived from an EMBL/GenBank/DDBJ whole genome shotgun (WGS) entry which is preliminary data.</text>
</comment>
<evidence type="ECO:0000256" key="3">
    <source>
        <dbReference type="ARBA" id="ARBA00022692"/>
    </source>
</evidence>
<keyword evidence="8" id="KW-0808">Transferase</keyword>
<dbReference type="InterPro" id="IPR013174">
    <property type="entry name" value="DPM3"/>
</dbReference>
<comment type="subcellular location">
    <subcellularLocation>
        <location evidence="1 7">Endoplasmic reticulum membrane</location>
        <topology evidence="1 7">Multi-pass membrane protein</topology>
    </subcellularLocation>
</comment>
<dbReference type="KEGG" id="ssck:SPSK_02816"/>
<dbReference type="PANTHER" id="PTHR16433:SF0">
    <property type="entry name" value="DOLICHOL-PHOSPHATE MANNOSYLTRANSFERASE SUBUNIT 3"/>
    <property type="match status" value="1"/>
</dbReference>
<accession>A0A0F2MDK9</accession>
<evidence type="ECO:0000313" key="9">
    <source>
        <dbReference type="Proteomes" id="UP000033710"/>
    </source>
</evidence>
<dbReference type="GO" id="GO:0006506">
    <property type="term" value="P:GPI anchor biosynthetic process"/>
    <property type="evidence" value="ECO:0007669"/>
    <property type="project" value="TreeGrafter"/>
</dbReference>
<comment type="subunit">
    <text evidence="7">Component of the dolichol-phosphate mannose (DPM) synthase complex.</text>
</comment>
<dbReference type="Proteomes" id="UP000033710">
    <property type="component" value="Unassembled WGS sequence"/>
</dbReference>
<sequence length="92" mass="10223">MTRATQTLSVALLATSLYLSLYLELIPLPAIVQTEIVPVLPFWFIVALGAYILARLGWGILTFNDCPEAHKELVEEIELARADLRRLGVSVD</sequence>
<dbReference type="GeneID" id="27664956"/>
<dbReference type="GO" id="GO:0033185">
    <property type="term" value="C:dolichol-phosphate-mannose synthase complex"/>
    <property type="evidence" value="ECO:0007669"/>
    <property type="project" value="TreeGrafter"/>
</dbReference>
<evidence type="ECO:0000313" key="8">
    <source>
        <dbReference type="EMBL" id="KJR86231.1"/>
    </source>
</evidence>
<proteinExistence type="inferred from homology"/>
<reference evidence="8 9" key="1">
    <citation type="journal article" date="2014" name="BMC Genomics">
        <title>Comparative genomics of the major fungal agents of human and animal Sporotrichosis: Sporothrix schenckii and Sporothrix brasiliensis.</title>
        <authorList>
            <person name="Teixeira M.M."/>
            <person name="de Almeida L.G."/>
            <person name="Kubitschek-Barreira P."/>
            <person name="Alves F.L."/>
            <person name="Kioshima E.S."/>
            <person name="Abadio A.K."/>
            <person name="Fernandes L."/>
            <person name="Derengowski L.S."/>
            <person name="Ferreira K.S."/>
            <person name="Souza R.C."/>
            <person name="Ruiz J.C."/>
            <person name="de Andrade N.C."/>
            <person name="Paes H.C."/>
            <person name="Nicola A.M."/>
            <person name="Albuquerque P."/>
            <person name="Gerber A.L."/>
            <person name="Martins V.P."/>
            <person name="Peconick L.D."/>
            <person name="Neto A.V."/>
            <person name="Chaucanez C.B."/>
            <person name="Silva P.A."/>
            <person name="Cunha O.L."/>
            <person name="de Oliveira F.F."/>
            <person name="dos Santos T.C."/>
            <person name="Barros A.L."/>
            <person name="Soares M.A."/>
            <person name="de Oliveira L.M."/>
            <person name="Marini M.M."/>
            <person name="Villalobos-Duno H."/>
            <person name="Cunha M.M."/>
            <person name="de Hoog S."/>
            <person name="da Silveira J.F."/>
            <person name="Henrissat B."/>
            <person name="Nino-Vega G.A."/>
            <person name="Cisalpino P.S."/>
            <person name="Mora-Montes H.M."/>
            <person name="Almeida S.R."/>
            <person name="Stajich J.E."/>
            <person name="Lopes-Bezerra L.M."/>
            <person name="Vasconcelos A.T."/>
            <person name="Felipe M.S."/>
        </authorList>
    </citation>
    <scope>NUCLEOTIDE SEQUENCE [LARGE SCALE GENOMIC DNA]</scope>
    <source>
        <strain evidence="8 9">1099-18</strain>
    </source>
</reference>
<dbReference type="VEuPathDB" id="FungiDB:SPSK_02816"/>
<organism evidence="8 9">
    <name type="scientific">Sporothrix schenckii 1099-18</name>
    <dbReference type="NCBI Taxonomy" id="1397361"/>
    <lineage>
        <taxon>Eukaryota</taxon>
        <taxon>Fungi</taxon>
        <taxon>Dikarya</taxon>
        <taxon>Ascomycota</taxon>
        <taxon>Pezizomycotina</taxon>
        <taxon>Sordariomycetes</taxon>
        <taxon>Sordariomycetidae</taxon>
        <taxon>Ophiostomatales</taxon>
        <taxon>Ophiostomataceae</taxon>
        <taxon>Sporothrix</taxon>
    </lineage>
</organism>
<keyword evidence="3 7" id="KW-0812">Transmembrane</keyword>
<evidence type="ECO:0000256" key="4">
    <source>
        <dbReference type="ARBA" id="ARBA00022824"/>
    </source>
</evidence>
<keyword evidence="8" id="KW-0328">Glycosyltransferase</keyword>